<dbReference type="OrthoDB" id="9804086at2"/>
<evidence type="ECO:0000313" key="1">
    <source>
        <dbReference type="EMBL" id="AQZ99473.1"/>
    </source>
</evidence>
<evidence type="ECO:0008006" key="5">
    <source>
        <dbReference type="Google" id="ProtNLM"/>
    </source>
</evidence>
<dbReference type="EMBL" id="CP020121">
    <property type="protein sequence ID" value="AQZ99473.1"/>
    <property type="molecule type" value="Genomic_DNA"/>
</dbReference>
<reference evidence="1 4" key="2">
    <citation type="submission" date="2017-03" db="EMBL/GenBank/DDBJ databases">
        <title>Rapid Whole Genome Sequencing of Comamonas kerstersii Causing Continuous ambulatory Peritoneal Dialysis-Associated Peritonitis.</title>
        <authorList>
            <person name="Zheng B."/>
        </authorList>
    </citation>
    <scope>NUCLEOTIDE SEQUENCE [LARGE SCALE GENOMIC DNA]</scope>
    <source>
        <strain evidence="1 4">8943</strain>
    </source>
</reference>
<name>A0A0W7YX80_9BURK</name>
<dbReference type="KEGG" id="cke:B5M06_15670"/>
<evidence type="ECO:0000313" key="4">
    <source>
        <dbReference type="Proteomes" id="UP000242792"/>
    </source>
</evidence>
<proteinExistence type="predicted"/>
<dbReference type="Gene3D" id="3.90.1570.30">
    <property type="match status" value="1"/>
</dbReference>
<evidence type="ECO:0000313" key="3">
    <source>
        <dbReference type="Proteomes" id="UP000053300"/>
    </source>
</evidence>
<evidence type="ECO:0000313" key="2">
    <source>
        <dbReference type="EMBL" id="KUF39617.1"/>
    </source>
</evidence>
<protein>
    <recommendedName>
        <fullName evidence="5">Type I restriction endonuclease subunit R</fullName>
    </recommendedName>
</protein>
<accession>A0A0W7YX80</accession>
<accession>A0A1V0BHQ5</accession>
<dbReference type="AlphaFoldDB" id="A0A0W7YX80"/>
<gene>
    <name evidence="2" type="ORF">AS359_06055</name>
    <name evidence="1" type="ORF">B5M06_15670</name>
</gene>
<dbReference type="GeneID" id="83040741"/>
<sequence length="75" mass="8557">MDKKQLSEADIRAKFIDPAILKAGWSETTQIYREYTIAPGRIVVRALCQQLREQLIQARQTENLLAQAWVEQAAA</sequence>
<dbReference type="EMBL" id="LPXH01000035">
    <property type="protein sequence ID" value="KUF39617.1"/>
    <property type="molecule type" value="Genomic_DNA"/>
</dbReference>
<accession>A0A1V3TN67</accession>
<dbReference type="Proteomes" id="UP000053300">
    <property type="component" value="Unassembled WGS sequence"/>
</dbReference>
<dbReference type="RefSeq" id="WP_054067278.1">
    <property type="nucleotide sequence ID" value="NZ_CAUCIF010000030.1"/>
</dbReference>
<organism evidence="2 3">
    <name type="scientific">Comamonas kerstersii</name>
    <dbReference type="NCBI Taxonomy" id="225992"/>
    <lineage>
        <taxon>Bacteria</taxon>
        <taxon>Pseudomonadati</taxon>
        <taxon>Pseudomonadota</taxon>
        <taxon>Betaproteobacteria</taxon>
        <taxon>Burkholderiales</taxon>
        <taxon>Comamonadaceae</taxon>
        <taxon>Comamonas</taxon>
    </lineage>
</organism>
<dbReference type="Proteomes" id="UP000242792">
    <property type="component" value="Chromosome"/>
</dbReference>
<keyword evidence="3" id="KW-1185">Reference proteome</keyword>
<reference evidence="2 3" key="1">
    <citation type="submission" date="2015-12" db="EMBL/GenBank/DDBJ databases">
        <title>Complete genome sequence of a multi-drug resistant strain Acidovorax sp. 12322-1.</title>
        <authorList>
            <person name="Ming D."/>
            <person name="Wang M."/>
            <person name="Hu S."/>
            <person name="Zhou Y."/>
            <person name="Jiang T."/>
        </authorList>
    </citation>
    <scope>NUCLEOTIDE SEQUENCE [LARGE SCALE GENOMIC DNA]</scope>
    <source>
        <strain evidence="2 3">12322-1</strain>
    </source>
</reference>